<keyword evidence="4" id="KW-1185">Reference proteome</keyword>
<gene>
    <name evidence="3" type="ORF">ACFSOX_02155</name>
</gene>
<evidence type="ECO:0000313" key="3">
    <source>
        <dbReference type="EMBL" id="MFD2180943.1"/>
    </source>
</evidence>
<dbReference type="Proteomes" id="UP001597314">
    <property type="component" value="Unassembled WGS sequence"/>
</dbReference>
<keyword evidence="1" id="KW-0812">Transmembrane</keyword>
<keyword evidence="1" id="KW-0472">Membrane</keyword>
<keyword evidence="1" id="KW-1133">Transmembrane helix</keyword>
<organism evidence="3 4">
    <name type="scientific">Rhodoplanes azumiensis</name>
    <dbReference type="NCBI Taxonomy" id="1897628"/>
    <lineage>
        <taxon>Bacteria</taxon>
        <taxon>Pseudomonadati</taxon>
        <taxon>Pseudomonadota</taxon>
        <taxon>Alphaproteobacteria</taxon>
        <taxon>Hyphomicrobiales</taxon>
        <taxon>Nitrobacteraceae</taxon>
        <taxon>Rhodoplanes</taxon>
    </lineage>
</organism>
<evidence type="ECO:0000259" key="2">
    <source>
        <dbReference type="Pfam" id="PF02517"/>
    </source>
</evidence>
<comment type="caution">
    <text evidence="3">The sequence shown here is derived from an EMBL/GenBank/DDBJ whole genome shotgun (WGS) entry which is preliminary data.</text>
</comment>
<feature type="transmembrane region" description="Helical" evidence="1">
    <location>
        <begin position="230"/>
        <end position="252"/>
    </location>
</feature>
<feature type="transmembrane region" description="Helical" evidence="1">
    <location>
        <begin position="175"/>
        <end position="193"/>
    </location>
</feature>
<feature type="transmembrane region" description="Helical" evidence="1">
    <location>
        <begin position="87"/>
        <end position="108"/>
    </location>
</feature>
<sequence length="284" mass="29823">MDRLVRPTSAVGTTGFESRQIDRETITAGRDATMQAEKTVYGVSARAFFVVWLAGLVGAAAVIPYAFTLHGKVSEHAPMSPLWLASMSLAQSAVSLAIATFVGLRLLGPAGYELIPTRPYARLSILLGVGVAGAIVVAEASFVHFSSYTGLPGVAVPAVWQGLLASLYGGITEEILSRLFVMTLVAWAVGRLFGRSPRSAPVARSAILVSALLFGIGHLPALAQSGSLSAIVVVRTVCLNAMGGVVFGWLYWRRGLVAAMLAHLTADLVLHVIVPTVVGSLESR</sequence>
<evidence type="ECO:0000313" key="4">
    <source>
        <dbReference type="Proteomes" id="UP001597314"/>
    </source>
</evidence>
<evidence type="ECO:0000256" key="1">
    <source>
        <dbReference type="SAM" id="Phobius"/>
    </source>
</evidence>
<name>A0ABW5ADG1_9BRAD</name>
<feature type="domain" description="CAAX prenyl protease 2/Lysostaphin resistance protein A-like" evidence="2">
    <location>
        <begin position="158"/>
        <end position="268"/>
    </location>
</feature>
<accession>A0ABW5ADG1</accession>
<dbReference type="GO" id="GO:0016787">
    <property type="term" value="F:hydrolase activity"/>
    <property type="evidence" value="ECO:0007669"/>
    <property type="project" value="UniProtKB-KW"/>
</dbReference>
<dbReference type="InterPro" id="IPR003675">
    <property type="entry name" value="Rce1/LyrA-like_dom"/>
</dbReference>
<feature type="transmembrane region" description="Helical" evidence="1">
    <location>
        <begin position="120"/>
        <end position="142"/>
    </location>
</feature>
<dbReference type="EMBL" id="JBHUIW010000002">
    <property type="protein sequence ID" value="MFD2180943.1"/>
    <property type="molecule type" value="Genomic_DNA"/>
</dbReference>
<dbReference type="Pfam" id="PF02517">
    <property type="entry name" value="Rce1-like"/>
    <property type="match status" value="1"/>
</dbReference>
<feature type="transmembrane region" description="Helical" evidence="1">
    <location>
        <begin position="47"/>
        <end position="67"/>
    </location>
</feature>
<feature type="transmembrane region" description="Helical" evidence="1">
    <location>
        <begin position="258"/>
        <end position="281"/>
    </location>
</feature>
<proteinExistence type="predicted"/>
<feature type="transmembrane region" description="Helical" evidence="1">
    <location>
        <begin position="205"/>
        <end position="223"/>
    </location>
</feature>
<reference evidence="4" key="1">
    <citation type="journal article" date="2019" name="Int. J. Syst. Evol. Microbiol.">
        <title>The Global Catalogue of Microorganisms (GCM) 10K type strain sequencing project: providing services to taxonomists for standard genome sequencing and annotation.</title>
        <authorList>
            <consortium name="The Broad Institute Genomics Platform"/>
            <consortium name="The Broad Institute Genome Sequencing Center for Infectious Disease"/>
            <person name="Wu L."/>
            <person name="Ma J."/>
        </authorList>
    </citation>
    <scope>NUCLEOTIDE SEQUENCE [LARGE SCALE GENOMIC DNA]</scope>
    <source>
        <strain evidence="4">CGMCC 1.6774</strain>
    </source>
</reference>
<dbReference type="EC" id="3.4.-.-" evidence="3"/>
<dbReference type="RefSeq" id="WP_378476143.1">
    <property type="nucleotide sequence ID" value="NZ_JBHUIW010000002.1"/>
</dbReference>
<protein>
    <submittedName>
        <fullName evidence="3">CPBP family intramembrane glutamic endopeptidase</fullName>
        <ecNumber evidence="3">3.4.-.-</ecNumber>
    </submittedName>
</protein>
<keyword evidence="3" id="KW-0378">Hydrolase</keyword>